<keyword evidence="7" id="KW-1185">Reference proteome</keyword>
<evidence type="ECO:0000256" key="1">
    <source>
        <dbReference type="ARBA" id="ARBA00022729"/>
    </source>
</evidence>
<dbReference type="PROSITE" id="PS51257">
    <property type="entry name" value="PROKAR_LIPOPROTEIN"/>
    <property type="match status" value="1"/>
</dbReference>
<dbReference type="Pfam" id="PF26580">
    <property type="entry name" value="Mtb12_C"/>
    <property type="match status" value="1"/>
</dbReference>
<dbReference type="EMBL" id="CP060828">
    <property type="protein sequence ID" value="QNP73559.1"/>
    <property type="molecule type" value="Genomic_DNA"/>
</dbReference>
<sequence>MGPRNRAGRVVGAGAVAVLLLTLSSCSDDDHDDQALLTPTPVPSTSRPTAPDDPSAAERSIRANWTKFFDPRTPAHQRQALLENGKLLAGVLQTYDAGAQGGASVQKIEFASAVRAEVTYTLSGSPKAVTGTSVEQGGTWKVSAGTVCALPRPTSGAKASGAPVC</sequence>
<feature type="signal peptide" evidence="4">
    <location>
        <begin position="1"/>
        <end position="27"/>
    </location>
</feature>
<accession>A0A7H0IL93</accession>
<reference evidence="6 7" key="1">
    <citation type="submission" date="2020-08" db="EMBL/GenBank/DDBJ databases">
        <title>A novel species.</title>
        <authorList>
            <person name="Gao J."/>
        </authorList>
    </citation>
    <scope>NUCLEOTIDE SEQUENCE [LARGE SCALE GENOMIC DNA]</scope>
    <source>
        <strain evidence="6 7">CRXT-G-22</strain>
    </source>
</reference>
<comment type="similarity">
    <text evidence="2">Belongs to the MTB12 family.</text>
</comment>
<evidence type="ECO:0000256" key="3">
    <source>
        <dbReference type="SAM" id="MobiDB-lite"/>
    </source>
</evidence>
<feature type="region of interest" description="Disordered" evidence="3">
    <location>
        <begin position="30"/>
        <end position="58"/>
    </location>
</feature>
<protein>
    <recommendedName>
        <fullName evidence="5">Low molecular weight antigen MTB12-like C-terminal domain-containing protein</fullName>
    </recommendedName>
</protein>
<feature type="domain" description="Low molecular weight antigen MTB12-like C-terminal" evidence="5">
    <location>
        <begin position="56"/>
        <end position="150"/>
    </location>
</feature>
<evidence type="ECO:0000256" key="2">
    <source>
        <dbReference type="ARBA" id="ARBA00093774"/>
    </source>
</evidence>
<evidence type="ECO:0000256" key="4">
    <source>
        <dbReference type="SAM" id="SignalP"/>
    </source>
</evidence>
<evidence type="ECO:0000313" key="6">
    <source>
        <dbReference type="EMBL" id="QNP73559.1"/>
    </source>
</evidence>
<feature type="chain" id="PRO_5028985379" description="Low molecular weight antigen MTB12-like C-terminal domain-containing protein" evidence="4">
    <location>
        <begin position="28"/>
        <end position="165"/>
    </location>
</feature>
<dbReference type="Proteomes" id="UP000516052">
    <property type="component" value="Chromosome"/>
</dbReference>
<organism evidence="6 7">
    <name type="scientific">Streptomyces roseirectus</name>
    <dbReference type="NCBI Taxonomy" id="2768066"/>
    <lineage>
        <taxon>Bacteria</taxon>
        <taxon>Bacillati</taxon>
        <taxon>Actinomycetota</taxon>
        <taxon>Actinomycetes</taxon>
        <taxon>Kitasatosporales</taxon>
        <taxon>Streptomycetaceae</taxon>
        <taxon>Streptomyces</taxon>
    </lineage>
</organism>
<dbReference type="AlphaFoldDB" id="A0A7H0IL93"/>
<name>A0A7H0IL93_9ACTN</name>
<dbReference type="KEGG" id="sroi:IAG44_31650"/>
<dbReference type="InterPro" id="IPR058644">
    <property type="entry name" value="Mtb12-like_C"/>
</dbReference>
<evidence type="ECO:0000313" key="7">
    <source>
        <dbReference type="Proteomes" id="UP000516052"/>
    </source>
</evidence>
<proteinExistence type="inferred from homology"/>
<feature type="compositionally biased region" description="Low complexity" evidence="3">
    <location>
        <begin position="35"/>
        <end position="49"/>
    </location>
</feature>
<dbReference type="RefSeq" id="WP_187750495.1">
    <property type="nucleotide sequence ID" value="NZ_CP060828.1"/>
</dbReference>
<evidence type="ECO:0000259" key="5">
    <source>
        <dbReference type="Pfam" id="PF26580"/>
    </source>
</evidence>
<keyword evidence="1 4" id="KW-0732">Signal</keyword>
<gene>
    <name evidence="6" type="ORF">IAG44_31650</name>
</gene>